<dbReference type="EMBL" id="ASHM01023210">
    <property type="protein sequence ID" value="PNX71359.1"/>
    <property type="molecule type" value="Genomic_DNA"/>
</dbReference>
<sequence>MDRLLPNDITWTPYKVHQDVCPFEDISLFSGWISRATIPSDTAPGYMSWYFRISHPYIVRTPARHSIMPAESDGAMLGILASIRNILKGVMHNDEVPNCSRVYNELESAYTLTFENTICNLPLIYITFARSLDGEHWVFAPEVANIGVFATKVAKIWGVHSQDGELGGVCSQKGEQ</sequence>
<evidence type="ECO:0000313" key="1">
    <source>
        <dbReference type="EMBL" id="PNX71359.1"/>
    </source>
</evidence>
<dbReference type="AlphaFoldDB" id="A0A2K3KYL5"/>
<gene>
    <name evidence="1" type="ORF">L195_g027235</name>
</gene>
<reference evidence="1 2" key="2">
    <citation type="journal article" date="2017" name="Front. Plant Sci.">
        <title>Gene Classification and Mining of Molecular Markers Useful in Red Clover (Trifolium pratense) Breeding.</title>
        <authorList>
            <person name="Istvanek J."/>
            <person name="Dluhosova J."/>
            <person name="Dluhos P."/>
            <person name="Patkova L."/>
            <person name="Nedelnik J."/>
            <person name="Repkova J."/>
        </authorList>
    </citation>
    <scope>NUCLEOTIDE SEQUENCE [LARGE SCALE GENOMIC DNA]</scope>
    <source>
        <strain evidence="2">cv. Tatra</strain>
        <tissue evidence="1">Young leaves</tissue>
    </source>
</reference>
<proteinExistence type="predicted"/>
<organism evidence="1 2">
    <name type="scientific">Trifolium pratense</name>
    <name type="common">Red clover</name>
    <dbReference type="NCBI Taxonomy" id="57577"/>
    <lineage>
        <taxon>Eukaryota</taxon>
        <taxon>Viridiplantae</taxon>
        <taxon>Streptophyta</taxon>
        <taxon>Embryophyta</taxon>
        <taxon>Tracheophyta</taxon>
        <taxon>Spermatophyta</taxon>
        <taxon>Magnoliopsida</taxon>
        <taxon>eudicotyledons</taxon>
        <taxon>Gunneridae</taxon>
        <taxon>Pentapetalae</taxon>
        <taxon>rosids</taxon>
        <taxon>fabids</taxon>
        <taxon>Fabales</taxon>
        <taxon>Fabaceae</taxon>
        <taxon>Papilionoideae</taxon>
        <taxon>50 kb inversion clade</taxon>
        <taxon>NPAAA clade</taxon>
        <taxon>Hologalegina</taxon>
        <taxon>IRL clade</taxon>
        <taxon>Trifolieae</taxon>
        <taxon>Trifolium</taxon>
    </lineage>
</organism>
<dbReference type="Proteomes" id="UP000236291">
    <property type="component" value="Unassembled WGS sequence"/>
</dbReference>
<protein>
    <recommendedName>
        <fullName evidence="3">Aminotransferase-like plant mobile domain-containing protein</fullName>
    </recommendedName>
</protein>
<reference evidence="1 2" key="1">
    <citation type="journal article" date="2014" name="Am. J. Bot.">
        <title>Genome assembly and annotation for red clover (Trifolium pratense; Fabaceae).</title>
        <authorList>
            <person name="Istvanek J."/>
            <person name="Jaros M."/>
            <person name="Krenek A."/>
            <person name="Repkova J."/>
        </authorList>
    </citation>
    <scope>NUCLEOTIDE SEQUENCE [LARGE SCALE GENOMIC DNA]</scope>
    <source>
        <strain evidence="2">cv. Tatra</strain>
        <tissue evidence="1">Young leaves</tissue>
    </source>
</reference>
<evidence type="ECO:0000313" key="2">
    <source>
        <dbReference type="Proteomes" id="UP000236291"/>
    </source>
</evidence>
<accession>A0A2K3KYL5</accession>
<evidence type="ECO:0008006" key="3">
    <source>
        <dbReference type="Google" id="ProtNLM"/>
    </source>
</evidence>
<comment type="caution">
    <text evidence="1">The sequence shown here is derived from an EMBL/GenBank/DDBJ whole genome shotgun (WGS) entry which is preliminary data.</text>
</comment>
<name>A0A2K3KYL5_TRIPR</name>
<dbReference type="ExpressionAtlas" id="A0A2K3KYL5">
    <property type="expression patterns" value="baseline"/>
</dbReference>